<gene>
    <name evidence="7" type="ORF">M0R45_016568</name>
</gene>
<dbReference type="GO" id="GO:0005886">
    <property type="term" value="C:plasma membrane"/>
    <property type="evidence" value="ECO:0007669"/>
    <property type="project" value="UniProtKB-ARBA"/>
</dbReference>
<evidence type="ECO:0000256" key="4">
    <source>
        <dbReference type="ARBA" id="ARBA00022989"/>
    </source>
</evidence>
<keyword evidence="4" id="KW-1133">Transmembrane helix</keyword>
<sequence>MKIMLANILSAPSMFGQRLGEELRVAYDKRNAHPAALVKEKYRISNMELFKACFAREWLLMKRNSFVYRFKTVQISIMATISFTVFLRTEMKAETEAESGKFWGGTVFRSR</sequence>
<dbReference type="InterPro" id="IPR013525">
    <property type="entry name" value="ABC2_TM"/>
</dbReference>
<evidence type="ECO:0000256" key="5">
    <source>
        <dbReference type="ARBA" id="ARBA00023136"/>
    </source>
</evidence>
<comment type="caution">
    <text evidence="7">The sequence shown here is derived from an EMBL/GenBank/DDBJ whole genome shotgun (WGS) entry which is preliminary data.</text>
</comment>
<dbReference type="EMBL" id="JBEDUW010000003">
    <property type="protein sequence ID" value="KAK9939888.1"/>
    <property type="molecule type" value="Genomic_DNA"/>
</dbReference>
<evidence type="ECO:0000256" key="3">
    <source>
        <dbReference type="ARBA" id="ARBA00022692"/>
    </source>
</evidence>
<protein>
    <recommendedName>
        <fullName evidence="6">ABC-2 type transporter transmembrane domain-containing protein</fullName>
    </recommendedName>
</protein>
<accession>A0AAW1XTS3</accession>
<evidence type="ECO:0000313" key="8">
    <source>
        <dbReference type="Proteomes" id="UP001457282"/>
    </source>
</evidence>
<dbReference type="PANTHER" id="PTHR19241">
    <property type="entry name" value="ATP-BINDING CASSETTE TRANSPORTER"/>
    <property type="match status" value="1"/>
</dbReference>
<evidence type="ECO:0000256" key="1">
    <source>
        <dbReference type="ARBA" id="ARBA00004141"/>
    </source>
</evidence>
<feature type="domain" description="ABC-2 type transporter transmembrane" evidence="6">
    <location>
        <begin position="49"/>
        <end position="93"/>
    </location>
</feature>
<dbReference type="Proteomes" id="UP001457282">
    <property type="component" value="Unassembled WGS sequence"/>
</dbReference>
<dbReference type="AlphaFoldDB" id="A0AAW1XTS3"/>
<organism evidence="7 8">
    <name type="scientific">Rubus argutus</name>
    <name type="common">Southern blackberry</name>
    <dbReference type="NCBI Taxonomy" id="59490"/>
    <lineage>
        <taxon>Eukaryota</taxon>
        <taxon>Viridiplantae</taxon>
        <taxon>Streptophyta</taxon>
        <taxon>Embryophyta</taxon>
        <taxon>Tracheophyta</taxon>
        <taxon>Spermatophyta</taxon>
        <taxon>Magnoliopsida</taxon>
        <taxon>eudicotyledons</taxon>
        <taxon>Gunneridae</taxon>
        <taxon>Pentapetalae</taxon>
        <taxon>rosids</taxon>
        <taxon>fabids</taxon>
        <taxon>Rosales</taxon>
        <taxon>Rosaceae</taxon>
        <taxon>Rosoideae</taxon>
        <taxon>Rosoideae incertae sedis</taxon>
        <taxon>Rubus</taxon>
    </lineage>
</organism>
<comment type="subcellular location">
    <subcellularLocation>
        <location evidence="1">Membrane</location>
        <topology evidence="1">Multi-pass membrane protein</topology>
    </subcellularLocation>
</comment>
<proteinExistence type="predicted"/>
<keyword evidence="2" id="KW-0813">Transport</keyword>
<evidence type="ECO:0000313" key="7">
    <source>
        <dbReference type="EMBL" id="KAK9939888.1"/>
    </source>
</evidence>
<evidence type="ECO:0000256" key="2">
    <source>
        <dbReference type="ARBA" id="ARBA00022448"/>
    </source>
</evidence>
<dbReference type="GO" id="GO:0140359">
    <property type="term" value="F:ABC-type transporter activity"/>
    <property type="evidence" value="ECO:0007669"/>
    <property type="project" value="InterPro"/>
</dbReference>
<keyword evidence="3" id="KW-0812">Transmembrane</keyword>
<keyword evidence="8" id="KW-1185">Reference proteome</keyword>
<dbReference type="Pfam" id="PF01061">
    <property type="entry name" value="ABC2_membrane"/>
    <property type="match status" value="1"/>
</dbReference>
<reference evidence="7 8" key="1">
    <citation type="journal article" date="2023" name="G3 (Bethesda)">
        <title>A chromosome-length genome assembly and annotation of blackberry (Rubus argutus, cv. 'Hillquist').</title>
        <authorList>
            <person name="Bruna T."/>
            <person name="Aryal R."/>
            <person name="Dudchenko O."/>
            <person name="Sargent D.J."/>
            <person name="Mead D."/>
            <person name="Buti M."/>
            <person name="Cavallini A."/>
            <person name="Hytonen T."/>
            <person name="Andres J."/>
            <person name="Pham M."/>
            <person name="Weisz D."/>
            <person name="Mascagni F."/>
            <person name="Usai G."/>
            <person name="Natali L."/>
            <person name="Bassil N."/>
            <person name="Fernandez G.E."/>
            <person name="Lomsadze A."/>
            <person name="Armour M."/>
            <person name="Olukolu B."/>
            <person name="Poorten T."/>
            <person name="Britton C."/>
            <person name="Davik J."/>
            <person name="Ashrafi H."/>
            <person name="Aiden E.L."/>
            <person name="Borodovsky M."/>
            <person name="Worthington M."/>
        </authorList>
    </citation>
    <scope>NUCLEOTIDE SEQUENCE [LARGE SCALE GENOMIC DNA]</scope>
    <source>
        <strain evidence="7">PI 553951</strain>
    </source>
</reference>
<keyword evidence="5" id="KW-0472">Membrane</keyword>
<name>A0AAW1XTS3_RUBAR</name>
<evidence type="ECO:0000259" key="6">
    <source>
        <dbReference type="Pfam" id="PF01061"/>
    </source>
</evidence>